<dbReference type="GO" id="GO:0016020">
    <property type="term" value="C:membrane"/>
    <property type="evidence" value="ECO:0007669"/>
    <property type="project" value="UniProtKB-SubCell"/>
</dbReference>
<keyword evidence="4" id="KW-1133">Transmembrane helix</keyword>
<evidence type="ECO:0000256" key="1">
    <source>
        <dbReference type="ARBA" id="ARBA00004141"/>
    </source>
</evidence>
<gene>
    <name evidence="6" type="ORF">EK21DRAFT_110261</name>
</gene>
<protein>
    <submittedName>
        <fullName evidence="6">Uncharacterized protein</fullName>
    </submittedName>
</protein>
<evidence type="ECO:0000256" key="2">
    <source>
        <dbReference type="ARBA" id="ARBA00022448"/>
    </source>
</evidence>
<dbReference type="Proteomes" id="UP000799777">
    <property type="component" value="Unassembled WGS sequence"/>
</dbReference>
<evidence type="ECO:0000313" key="6">
    <source>
        <dbReference type="EMBL" id="KAF2032047.1"/>
    </source>
</evidence>
<dbReference type="OrthoDB" id="3796636at2759"/>
<comment type="caution">
    <text evidence="6">The sequence shown here is derived from an EMBL/GenBank/DDBJ whole genome shotgun (WGS) entry which is preliminary data.</text>
</comment>
<accession>A0A9P4HEX8</accession>
<evidence type="ECO:0000313" key="7">
    <source>
        <dbReference type="Proteomes" id="UP000799777"/>
    </source>
</evidence>
<keyword evidence="5" id="KW-0472">Membrane</keyword>
<organism evidence="6 7">
    <name type="scientific">Setomelanomma holmii</name>
    <dbReference type="NCBI Taxonomy" id="210430"/>
    <lineage>
        <taxon>Eukaryota</taxon>
        <taxon>Fungi</taxon>
        <taxon>Dikarya</taxon>
        <taxon>Ascomycota</taxon>
        <taxon>Pezizomycotina</taxon>
        <taxon>Dothideomycetes</taxon>
        <taxon>Pleosporomycetidae</taxon>
        <taxon>Pleosporales</taxon>
        <taxon>Pleosporineae</taxon>
        <taxon>Phaeosphaeriaceae</taxon>
        <taxon>Setomelanomma</taxon>
    </lineage>
</organism>
<dbReference type="PANTHER" id="PTHR43791">
    <property type="entry name" value="PERMEASE-RELATED"/>
    <property type="match status" value="1"/>
</dbReference>
<evidence type="ECO:0000256" key="3">
    <source>
        <dbReference type="ARBA" id="ARBA00022692"/>
    </source>
</evidence>
<dbReference type="AlphaFoldDB" id="A0A9P4HEX8"/>
<evidence type="ECO:0000256" key="4">
    <source>
        <dbReference type="ARBA" id="ARBA00022989"/>
    </source>
</evidence>
<sequence length="139" mass="15447">MATIDHVSGTGTTGCLEPVNNEKVILLKGALTRLPFNNISWQNLLTSSHITDPEDIERTRTAETDVAPEKLAVATEVDECGAHSKIDPLEIALTMLWLMYFFNFLDRNALVNAKLNSLDKDLGLKGTQYNTLISILFIR</sequence>
<dbReference type="PANTHER" id="PTHR43791:SF84">
    <property type="entry name" value="TRANSPORTER, PUTATIVE (AFU_ORTHOLOGUE AFUA_3G09170)-RELATED"/>
    <property type="match status" value="1"/>
</dbReference>
<evidence type="ECO:0000256" key="5">
    <source>
        <dbReference type="ARBA" id="ARBA00023136"/>
    </source>
</evidence>
<proteinExistence type="predicted"/>
<name>A0A9P4HEX8_9PLEO</name>
<comment type="subcellular location">
    <subcellularLocation>
        <location evidence="1">Membrane</location>
        <topology evidence="1">Multi-pass membrane protein</topology>
    </subcellularLocation>
</comment>
<keyword evidence="7" id="KW-1185">Reference proteome</keyword>
<dbReference type="EMBL" id="ML978175">
    <property type="protein sequence ID" value="KAF2032047.1"/>
    <property type="molecule type" value="Genomic_DNA"/>
</dbReference>
<keyword evidence="2" id="KW-0813">Transport</keyword>
<keyword evidence="3" id="KW-0812">Transmembrane</keyword>
<reference evidence="6" key="1">
    <citation type="journal article" date="2020" name="Stud. Mycol.">
        <title>101 Dothideomycetes genomes: a test case for predicting lifestyles and emergence of pathogens.</title>
        <authorList>
            <person name="Haridas S."/>
            <person name="Albert R."/>
            <person name="Binder M."/>
            <person name="Bloem J."/>
            <person name="Labutti K."/>
            <person name="Salamov A."/>
            <person name="Andreopoulos B."/>
            <person name="Baker S."/>
            <person name="Barry K."/>
            <person name="Bills G."/>
            <person name="Bluhm B."/>
            <person name="Cannon C."/>
            <person name="Castanera R."/>
            <person name="Culley D."/>
            <person name="Daum C."/>
            <person name="Ezra D."/>
            <person name="Gonzalez J."/>
            <person name="Henrissat B."/>
            <person name="Kuo A."/>
            <person name="Liang C."/>
            <person name="Lipzen A."/>
            <person name="Lutzoni F."/>
            <person name="Magnuson J."/>
            <person name="Mondo S."/>
            <person name="Nolan M."/>
            <person name="Ohm R."/>
            <person name="Pangilinan J."/>
            <person name="Park H.-J."/>
            <person name="Ramirez L."/>
            <person name="Alfaro M."/>
            <person name="Sun H."/>
            <person name="Tritt A."/>
            <person name="Yoshinaga Y."/>
            <person name="Zwiers L.-H."/>
            <person name="Turgeon B."/>
            <person name="Goodwin S."/>
            <person name="Spatafora J."/>
            <person name="Crous P."/>
            <person name="Grigoriev I."/>
        </authorList>
    </citation>
    <scope>NUCLEOTIDE SEQUENCE</scope>
    <source>
        <strain evidence="6">CBS 110217</strain>
    </source>
</reference>
<dbReference type="GO" id="GO:0022857">
    <property type="term" value="F:transmembrane transporter activity"/>
    <property type="evidence" value="ECO:0007669"/>
    <property type="project" value="TreeGrafter"/>
</dbReference>